<name>A0A367GS34_9SPHI</name>
<evidence type="ECO:0000259" key="1">
    <source>
        <dbReference type="Pfam" id="PF13439"/>
    </source>
</evidence>
<dbReference type="RefSeq" id="WP_114004551.1">
    <property type="nucleotide sequence ID" value="NZ_QGDC01000003.1"/>
</dbReference>
<feature type="domain" description="Glycosyltransferase subfamily 4-like N-terminal" evidence="1">
    <location>
        <begin position="16"/>
        <end position="212"/>
    </location>
</feature>
<dbReference type="Pfam" id="PF13692">
    <property type="entry name" value="Glyco_trans_1_4"/>
    <property type="match status" value="1"/>
</dbReference>
<organism evidence="2 3">
    <name type="scientific">Mucilaginibacter hurinus</name>
    <dbReference type="NCBI Taxonomy" id="2201324"/>
    <lineage>
        <taxon>Bacteria</taxon>
        <taxon>Pseudomonadati</taxon>
        <taxon>Bacteroidota</taxon>
        <taxon>Sphingobacteriia</taxon>
        <taxon>Sphingobacteriales</taxon>
        <taxon>Sphingobacteriaceae</taxon>
        <taxon>Mucilaginibacter</taxon>
    </lineage>
</organism>
<dbReference type="Pfam" id="PF13439">
    <property type="entry name" value="Glyco_transf_4"/>
    <property type="match status" value="1"/>
</dbReference>
<keyword evidence="2" id="KW-0808">Transferase</keyword>
<dbReference type="PANTHER" id="PTHR12526">
    <property type="entry name" value="GLYCOSYLTRANSFERASE"/>
    <property type="match status" value="1"/>
</dbReference>
<evidence type="ECO:0000313" key="3">
    <source>
        <dbReference type="Proteomes" id="UP000253209"/>
    </source>
</evidence>
<dbReference type="Gene3D" id="3.40.50.2000">
    <property type="entry name" value="Glycogen Phosphorylase B"/>
    <property type="match status" value="2"/>
</dbReference>
<dbReference type="InterPro" id="IPR028098">
    <property type="entry name" value="Glyco_trans_4-like_N"/>
</dbReference>
<dbReference type="Proteomes" id="UP000253209">
    <property type="component" value="Unassembled WGS sequence"/>
</dbReference>
<keyword evidence="3" id="KW-1185">Reference proteome</keyword>
<evidence type="ECO:0000313" key="2">
    <source>
        <dbReference type="EMBL" id="RCH55636.1"/>
    </source>
</evidence>
<sequence>MKILILSHRTLFPQNGGYPIVVYNTIKGLVKLGHQVTLISIEDKKLTDRPVDRDAILDKITYRSHYVDTSVSFFDAFLNLFRKTAHIIERYFDEELEKVLADELRTNIYDIIQFEGLFVAPYLSVVRRSTKAKVIFRAHNIEHQVWARLSKQRADPFKKIYLGMLARRIKTYELEQLNNFDGIIVFTPQDEFFIRSNDINIPVKVLPISVDLHNYAPDHTKTEFPSLFFLGSLSWMPNREGIEWFIDNFHADLTGNDLRVRFYLAGSDIPEEFDDYEVPGKIYIQGEVDDALDFVNNKSIMIVPLLSGGGMRVKIVEGMAMQKCIISTTLGAEGIDYEDGHDILIADNREDFYDAIRRCITDESFCRKIGANARALVERHHNVEGVTDKLIRYYREMLDASYLS</sequence>
<comment type="caution">
    <text evidence="2">The sequence shown here is derived from an EMBL/GenBank/DDBJ whole genome shotgun (WGS) entry which is preliminary data.</text>
</comment>
<reference evidence="2 3" key="1">
    <citation type="submission" date="2018-05" db="EMBL/GenBank/DDBJ databases">
        <title>Mucilaginibacter hurinus sp. nov., isolated from briquette warehouse soil.</title>
        <authorList>
            <person name="Choi L."/>
        </authorList>
    </citation>
    <scope>NUCLEOTIDE SEQUENCE [LARGE SCALE GENOMIC DNA]</scope>
    <source>
        <strain evidence="2 3">ZR32</strain>
    </source>
</reference>
<accession>A0A367GS34</accession>
<dbReference type="EMBL" id="QGDC01000003">
    <property type="protein sequence ID" value="RCH55636.1"/>
    <property type="molecule type" value="Genomic_DNA"/>
</dbReference>
<dbReference type="PANTHER" id="PTHR12526:SF600">
    <property type="entry name" value="GLYCOSYL TRANSFERASE GROUP 1"/>
    <property type="match status" value="1"/>
</dbReference>
<proteinExistence type="predicted"/>
<dbReference type="CDD" id="cd03801">
    <property type="entry name" value="GT4_PimA-like"/>
    <property type="match status" value="1"/>
</dbReference>
<protein>
    <submittedName>
        <fullName evidence="2">Glycosyl transferase family 4</fullName>
    </submittedName>
</protein>
<dbReference type="AlphaFoldDB" id="A0A367GS34"/>
<dbReference type="SUPFAM" id="SSF53756">
    <property type="entry name" value="UDP-Glycosyltransferase/glycogen phosphorylase"/>
    <property type="match status" value="1"/>
</dbReference>
<dbReference type="GO" id="GO:0016757">
    <property type="term" value="F:glycosyltransferase activity"/>
    <property type="evidence" value="ECO:0007669"/>
    <property type="project" value="TreeGrafter"/>
</dbReference>
<dbReference type="OrthoDB" id="9807209at2"/>
<gene>
    <name evidence="2" type="ORF">DJ568_07040</name>
</gene>